<evidence type="ECO:0000256" key="4">
    <source>
        <dbReference type="ARBA" id="ARBA00022892"/>
    </source>
</evidence>
<evidence type="ECO:0000256" key="3">
    <source>
        <dbReference type="ARBA" id="ARBA00022448"/>
    </source>
</evidence>
<dbReference type="SUPFAM" id="SSF48452">
    <property type="entry name" value="TPR-like"/>
    <property type="match status" value="1"/>
</dbReference>
<dbReference type="GO" id="GO:0031201">
    <property type="term" value="C:SNARE complex"/>
    <property type="evidence" value="ECO:0007669"/>
    <property type="project" value="TreeGrafter"/>
</dbReference>
<dbReference type="InterPro" id="IPR011990">
    <property type="entry name" value="TPR-like_helical_dom_sf"/>
</dbReference>
<dbReference type="GO" id="GO:0016192">
    <property type="term" value="P:vesicle-mediated transport"/>
    <property type="evidence" value="ECO:0007669"/>
    <property type="project" value="UniProtKB-KW"/>
</dbReference>
<proteinExistence type="inferred from homology"/>
<evidence type="ECO:0000256" key="8">
    <source>
        <dbReference type="ARBA" id="ARBA00042485"/>
    </source>
</evidence>
<dbReference type="GO" id="GO:0005774">
    <property type="term" value="C:vacuolar membrane"/>
    <property type="evidence" value="ECO:0007669"/>
    <property type="project" value="TreeGrafter"/>
</dbReference>
<evidence type="ECO:0000256" key="9">
    <source>
        <dbReference type="SAM" id="MobiDB-lite"/>
    </source>
</evidence>
<keyword evidence="3" id="KW-0813">Transport</keyword>
<evidence type="ECO:0000256" key="1">
    <source>
        <dbReference type="ARBA" id="ARBA00004170"/>
    </source>
</evidence>
<sequence>MSDKLSEANECYNKADKYLKTGLLKWKPDYDLAANEYSRAATCFKSLQMPDKCLDAQLKAADCYLKVKSYFSAAKCFEQSAIISKDMNKWDLMIKYMDQSCYLYREHGVVDTAALTLNRGAQMIESNNPEKAAEWYGQASEVTMIEERQRQAAEYANKSVRIYLKLKKYDEAVEWLRKAMNYLLEAEDNQGLGRLYVGLVLIELAREDVVSAQKAFREGKSFIEDQEIYSLNTMLEGFDQMDANAIVSGLNSPFIKSLDNEYTKIARNLTQKYSAKANESSNADESVDEEAGAML</sequence>
<keyword evidence="11" id="KW-1185">Reference proteome</keyword>
<dbReference type="Gene3D" id="1.25.40.10">
    <property type="entry name" value="Tetratricopeptide repeat domain"/>
    <property type="match status" value="1"/>
</dbReference>
<feature type="region of interest" description="Disordered" evidence="9">
    <location>
        <begin position="276"/>
        <end position="295"/>
    </location>
</feature>
<evidence type="ECO:0000256" key="5">
    <source>
        <dbReference type="ARBA" id="ARBA00022927"/>
    </source>
</evidence>
<evidence type="ECO:0000256" key="2">
    <source>
        <dbReference type="ARBA" id="ARBA00010050"/>
    </source>
</evidence>
<keyword evidence="4" id="KW-0931">ER-Golgi transport</keyword>
<name>A0A7R9KPZ6_9ACAR</name>
<comment type="subcellular location">
    <subcellularLocation>
        <location evidence="1">Membrane</location>
        <topology evidence="1">Peripheral membrane protein</topology>
    </subcellularLocation>
</comment>
<dbReference type="EMBL" id="CAJPIZ010004554">
    <property type="protein sequence ID" value="CAG2107666.1"/>
    <property type="molecule type" value="Genomic_DNA"/>
</dbReference>
<dbReference type="GO" id="GO:0019905">
    <property type="term" value="F:syntaxin binding"/>
    <property type="evidence" value="ECO:0007669"/>
    <property type="project" value="TreeGrafter"/>
</dbReference>
<dbReference type="OrthoDB" id="26569at2759"/>
<dbReference type="PANTHER" id="PTHR13768">
    <property type="entry name" value="SOLUBLE NSF ATTACHMENT PROTEIN SNAP"/>
    <property type="match status" value="1"/>
</dbReference>
<evidence type="ECO:0000256" key="7">
    <source>
        <dbReference type="ARBA" id="ARBA00040047"/>
    </source>
</evidence>
<dbReference type="Proteomes" id="UP000759131">
    <property type="component" value="Unassembled WGS sequence"/>
</dbReference>
<dbReference type="Pfam" id="PF14938">
    <property type="entry name" value="SNAP"/>
    <property type="match status" value="1"/>
</dbReference>
<evidence type="ECO:0000313" key="11">
    <source>
        <dbReference type="Proteomes" id="UP000759131"/>
    </source>
</evidence>
<keyword evidence="6" id="KW-0472">Membrane</keyword>
<protein>
    <recommendedName>
        <fullName evidence="7">Gamma-soluble NSF attachment protein</fullName>
    </recommendedName>
    <alternativeName>
        <fullName evidence="8">N-ethylmaleimide-sensitive factor attachment protein gamma</fullName>
    </alternativeName>
</protein>
<dbReference type="PANTHER" id="PTHR13768:SF2">
    <property type="entry name" value="GAMMA-SOLUBLE NSF ATTACHMENT PROTEIN"/>
    <property type="match status" value="1"/>
</dbReference>
<feature type="compositionally biased region" description="Acidic residues" evidence="9">
    <location>
        <begin position="285"/>
        <end position="295"/>
    </location>
</feature>
<organism evidence="10">
    <name type="scientific">Medioppia subpectinata</name>
    <dbReference type="NCBI Taxonomy" id="1979941"/>
    <lineage>
        <taxon>Eukaryota</taxon>
        <taxon>Metazoa</taxon>
        <taxon>Ecdysozoa</taxon>
        <taxon>Arthropoda</taxon>
        <taxon>Chelicerata</taxon>
        <taxon>Arachnida</taxon>
        <taxon>Acari</taxon>
        <taxon>Acariformes</taxon>
        <taxon>Sarcoptiformes</taxon>
        <taxon>Oribatida</taxon>
        <taxon>Brachypylina</taxon>
        <taxon>Oppioidea</taxon>
        <taxon>Oppiidae</taxon>
        <taxon>Medioppia</taxon>
    </lineage>
</organism>
<evidence type="ECO:0000256" key="6">
    <source>
        <dbReference type="ARBA" id="ARBA00023136"/>
    </source>
</evidence>
<comment type="similarity">
    <text evidence="2">Belongs to the SNAP family.</text>
</comment>
<dbReference type="AlphaFoldDB" id="A0A7R9KPZ6"/>
<keyword evidence="5" id="KW-0653">Protein transport</keyword>
<dbReference type="GO" id="GO:0005483">
    <property type="term" value="F:soluble NSF attachment protein activity"/>
    <property type="evidence" value="ECO:0007669"/>
    <property type="project" value="TreeGrafter"/>
</dbReference>
<dbReference type="EMBL" id="OC859129">
    <property type="protein sequence ID" value="CAD7627236.1"/>
    <property type="molecule type" value="Genomic_DNA"/>
</dbReference>
<dbReference type="InterPro" id="IPR000744">
    <property type="entry name" value="NSF_attach"/>
</dbReference>
<gene>
    <name evidence="10" type="ORF">OSB1V03_LOCUS7666</name>
</gene>
<dbReference type="GO" id="GO:0006886">
    <property type="term" value="P:intracellular protein transport"/>
    <property type="evidence" value="ECO:0007669"/>
    <property type="project" value="InterPro"/>
</dbReference>
<reference evidence="10" key="1">
    <citation type="submission" date="2020-11" db="EMBL/GenBank/DDBJ databases">
        <authorList>
            <person name="Tran Van P."/>
        </authorList>
    </citation>
    <scope>NUCLEOTIDE SEQUENCE</scope>
</reference>
<accession>A0A7R9KPZ6</accession>
<evidence type="ECO:0000313" key="10">
    <source>
        <dbReference type="EMBL" id="CAD7627236.1"/>
    </source>
</evidence>